<proteinExistence type="predicted"/>
<dbReference type="Pfam" id="PF25597">
    <property type="entry name" value="SH3_retrovirus"/>
    <property type="match status" value="1"/>
</dbReference>
<reference evidence="3 4" key="1">
    <citation type="journal article" date="2022" name="Nat. Genet.">
        <title>Improved pea reference genome and pan-genome highlight genomic features and evolutionary characteristics.</title>
        <authorList>
            <person name="Yang T."/>
            <person name="Liu R."/>
            <person name="Luo Y."/>
            <person name="Hu S."/>
            <person name="Wang D."/>
            <person name="Wang C."/>
            <person name="Pandey M.K."/>
            <person name="Ge S."/>
            <person name="Xu Q."/>
            <person name="Li N."/>
            <person name="Li G."/>
            <person name="Huang Y."/>
            <person name="Saxena R.K."/>
            <person name="Ji Y."/>
            <person name="Li M."/>
            <person name="Yan X."/>
            <person name="He Y."/>
            <person name="Liu Y."/>
            <person name="Wang X."/>
            <person name="Xiang C."/>
            <person name="Varshney R.K."/>
            <person name="Ding H."/>
            <person name="Gao S."/>
            <person name="Zong X."/>
        </authorList>
    </citation>
    <scope>NUCLEOTIDE SEQUENCE [LARGE SCALE GENOMIC DNA]</scope>
    <source>
        <strain evidence="3 4">cv. Zhongwan 6</strain>
    </source>
</reference>
<comment type="caution">
    <text evidence="3">The sequence shown here is derived from an EMBL/GenBank/DDBJ whole genome shotgun (WGS) entry which is preliminary data.</text>
</comment>
<feature type="region of interest" description="Disordered" evidence="1">
    <location>
        <begin position="74"/>
        <end position="105"/>
    </location>
</feature>
<evidence type="ECO:0000256" key="1">
    <source>
        <dbReference type="SAM" id="MobiDB-lite"/>
    </source>
</evidence>
<feature type="compositionally biased region" description="Polar residues" evidence="1">
    <location>
        <begin position="82"/>
        <end position="105"/>
    </location>
</feature>
<feature type="domain" description="Retroviral polymerase SH3-like" evidence="2">
    <location>
        <begin position="2"/>
        <end position="40"/>
    </location>
</feature>
<organism evidence="3 4">
    <name type="scientific">Pisum sativum</name>
    <name type="common">Garden pea</name>
    <name type="synonym">Lathyrus oleraceus</name>
    <dbReference type="NCBI Taxonomy" id="3888"/>
    <lineage>
        <taxon>Eukaryota</taxon>
        <taxon>Viridiplantae</taxon>
        <taxon>Streptophyta</taxon>
        <taxon>Embryophyta</taxon>
        <taxon>Tracheophyta</taxon>
        <taxon>Spermatophyta</taxon>
        <taxon>Magnoliopsida</taxon>
        <taxon>eudicotyledons</taxon>
        <taxon>Gunneridae</taxon>
        <taxon>Pentapetalae</taxon>
        <taxon>rosids</taxon>
        <taxon>fabids</taxon>
        <taxon>Fabales</taxon>
        <taxon>Fabaceae</taxon>
        <taxon>Papilionoideae</taxon>
        <taxon>50 kb inversion clade</taxon>
        <taxon>NPAAA clade</taxon>
        <taxon>Hologalegina</taxon>
        <taxon>IRL clade</taxon>
        <taxon>Fabeae</taxon>
        <taxon>Lathyrus</taxon>
    </lineage>
</organism>
<feature type="non-terminal residue" evidence="3">
    <location>
        <position position="105"/>
    </location>
</feature>
<evidence type="ECO:0000259" key="2">
    <source>
        <dbReference type="Pfam" id="PF25597"/>
    </source>
</evidence>
<evidence type="ECO:0000313" key="3">
    <source>
        <dbReference type="EMBL" id="KAI5418394.1"/>
    </source>
</evidence>
<dbReference type="Gramene" id="Psat04G0286900-T1">
    <property type="protein sequence ID" value="KAI5418394.1"/>
    <property type="gene ID" value="KIW84_042869"/>
</dbReference>
<sequence>MYLGIQIGAKGHILFDLQYKEFVLSRDVIFFESIFPYKHSNHASSTSHTPSSNSSYPTDIFDFPYIHDSHHSTALDQHNHDIPNTSPTTPNVHTPNTSSTKHTTS</sequence>
<dbReference type="AlphaFoldDB" id="A0A9D4XC52"/>
<keyword evidence="4" id="KW-1185">Reference proteome</keyword>
<evidence type="ECO:0000313" key="4">
    <source>
        <dbReference type="Proteomes" id="UP001058974"/>
    </source>
</evidence>
<dbReference type="InterPro" id="IPR057670">
    <property type="entry name" value="SH3_retrovirus"/>
</dbReference>
<name>A0A9D4XC52_PEA</name>
<dbReference type="EMBL" id="JAMSHJ010000004">
    <property type="protein sequence ID" value="KAI5418394.1"/>
    <property type="molecule type" value="Genomic_DNA"/>
</dbReference>
<gene>
    <name evidence="3" type="ORF">KIW84_042869</name>
</gene>
<protein>
    <recommendedName>
        <fullName evidence="2">Retroviral polymerase SH3-like domain-containing protein</fullName>
    </recommendedName>
</protein>
<dbReference type="Proteomes" id="UP001058974">
    <property type="component" value="Chromosome 4"/>
</dbReference>
<accession>A0A9D4XC52</accession>